<feature type="domain" description="Type 2A encapsulin shell protein SrpI-like" evidence="1">
    <location>
        <begin position="117"/>
        <end position="194"/>
    </location>
</feature>
<dbReference type="RefSeq" id="WP_190040993.1">
    <property type="nucleotide sequence ID" value="NZ_BNBE01000001.1"/>
</dbReference>
<dbReference type="InterPro" id="IPR045641">
    <property type="entry name" value="SrpI-like"/>
</dbReference>
<comment type="caution">
    <text evidence="2">The sequence shown here is derived from an EMBL/GenBank/DDBJ whole genome shotgun (WGS) entry which is preliminary data.</text>
</comment>
<dbReference type="Pfam" id="PF19307">
    <property type="entry name" value="SrpI-like"/>
    <property type="match status" value="1"/>
</dbReference>
<sequence>MSVGSVGDEVLAERAPRRSLGTAAARNLASTTRSAPQVQEISSRRLLRTLPRVEAKGGAYRVDRRLGHAVGDGRVTFVQTGERVAVIPAELGELPALRGCEDEEVSAEPPARRVQRQVTAAGTSSIVCMRTGGSDQGVIGLHRTGLPDEVEPGLSVRFTGIGEQAIVSYLVTTCYSAAVLVPDALGVLESVEISRRR</sequence>
<proteinExistence type="predicted"/>
<organism evidence="2 3">
    <name type="scientific">Streptomyces filamentosus</name>
    <name type="common">Streptomyces roseosporus</name>
    <dbReference type="NCBI Taxonomy" id="67294"/>
    <lineage>
        <taxon>Bacteria</taxon>
        <taxon>Bacillati</taxon>
        <taxon>Actinomycetota</taxon>
        <taxon>Actinomycetes</taxon>
        <taxon>Kitasatosporales</taxon>
        <taxon>Streptomycetaceae</taxon>
        <taxon>Streptomyces</taxon>
    </lineage>
</organism>
<dbReference type="AlphaFoldDB" id="A0A919EIV5"/>
<reference evidence="2" key="2">
    <citation type="submission" date="2020-09" db="EMBL/GenBank/DDBJ databases">
        <authorList>
            <person name="Sun Q."/>
            <person name="Ohkuma M."/>
        </authorList>
    </citation>
    <scope>NUCLEOTIDE SEQUENCE</scope>
    <source>
        <strain evidence="2">JCM 4122</strain>
    </source>
</reference>
<dbReference type="EMBL" id="BNBE01000001">
    <property type="protein sequence ID" value="GHF85484.1"/>
    <property type="molecule type" value="Genomic_DNA"/>
</dbReference>
<reference evidence="2" key="1">
    <citation type="journal article" date="2014" name="Int. J. Syst. Evol. Microbiol.">
        <title>Complete genome sequence of Corynebacterium casei LMG S-19264T (=DSM 44701T), isolated from a smear-ripened cheese.</title>
        <authorList>
            <consortium name="US DOE Joint Genome Institute (JGI-PGF)"/>
            <person name="Walter F."/>
            <person name="Albersmeier A."/>
            <person name="Kalinowski J."/>
            <person name="Ruckert C."/>
        </authorList>
    </citation>
    <scope>NUCLEOTIDE SEQUENCE</scope>
    <source>
        <strain evidence="2">JCM 4122</strain>
    </source>
</reference>
<evidence type="ECO:0000313" key="2">
    <source>
        <dbReference type="EMBL" id="GHF85484.1"/>
    </source>
</evidence>
<name>A0A919EIV5_STRFL</name>
<evidence type="ECO:0000313" key="3">
    <source>
        <dbReference type="Proteomes" id="UP000632849"/>
    </source>
</evidence>
<keyword evidence="3" id="KW-1185">Reference proteome</keyword>
<accession>A0A919EIV5</accession>
<dbReference type="Proteomes" id="UP000632849">
    <property type="component" value="Unassembled WGS sequence"/>
</dbReference>
<protein>
    <recommendedName>
        <fullName evidence="1">Type 2A encapsulin shell protein SrpI-like domain-containing protein</fullName>
    </recommendedName>
</protein>
<gene>
    <name evidence="2" type="ORF">GCM10017667_12180</name>
</gene>
<evidence type="ECO:0000259" key="1">
    <source>
        <dbReference type="Pfam" id="PF19307"/>
    </source>
</evidence>